<feature type="domain" description="HTH LytTR-type" evidence="1">
    <location>
        <begin position="1"/>
        <end position="85"/>
    </location>
</feature>
<dbReference type="Gene3D" id="2.40.50.1020">
    <property type="entry name" value="LytTr DNA-binding domain"/>
    <property type="match status" value="1"/>
</dbReference>
<accession>A0A316EF09</accession>
<comment type="caution">
    <text evidence="2">The sequence shown here is derived from an EMBL/GenBank/DDBJ whole genome shotgun (WGS) entry which is preliminary data.</text>
</comment>
<evidence type="ECO:0000313" key="3">
    <source>
        <dbReference type="Proteomes" id="UP000245489"/>
    </source>
</evidence>
<sequence length="87" mass="10283">MIQGDINYSLIYLKGGRKTLVPRTLKLFESLLENYNFLRTHRGFIINCDHLLRIDRLHEEAFLTNNLQASISRRRRAEVSKRLQLIA</sequence>
<dbReference type="GO" id="GO:0003677">
    <property type="term" value="F:DNA binding"/>
    <property type="evidence" value="ECO:0007669"/>
    <property type="project" value="UniProtKB-KW"/>
</dbReference>
<evidence type="ECO:0000259" key="1">
    <source>
        <dbReference type="PROSITE" id="PS50930"/>
    </source>
</evidence>
<evidence type="ECO:0000313" key="2">
    <source>
        <dbReference type="EMBL" id="PWK27913.1"/>
    </source>
</evidence>
<keyword evidence="3" id="KW-1185">Reference proteome</keyword>
<dbReference type="InterPro" id="IPR007492">
    <property type="entry name" value="LytTR_DNA-bd_dom"/>
</dbReference>
<dbReference type="Pfam" id="PF04397">
    <property type="entry name" value="LytTR"/>
    <property type="match status" value="1"/>
</dbReference>
<keyword evidence="2" id="KW-0238">DNA-binding</keyword>
<reference evidence="2 3" key="1">
    <citation type="submission" date="2018-05" db="EMBL/GenBank/DDBJ databases">
        <title>Genomic Encyclopedia of Archaeal and Bacterial Type Strains, Phase II (KMG-II): from individual species to whole genera.</title>
        <authorList>
            <person name="Goeker M."/>
        </authorList>
    </citation>
    <scope>NUCLEOTIDE SEQUENCE [LARGE SCALE GENOMIC DNA]</scope>
    <source>
        <strain evidence="2 3">DSM 22214</strain>
    </source>
</reference>
<name>A0A316EF09_9BACT</name>
<proteinExistence type="predicted"/>
<dbReference type="PROSITE" id="PS50930">
    <property type="entry name" value="HTH_LYTTR"/>
    <property type="match status" value="1"/>
</dbReference>
<protein>
    <submittedName>
        <fullName evidence="2">LytTr DNA-binding domain-containing protein</fullName>
    </submittedName>
</protein>
<organism evidence="2 3">
    <name type="scientific">Arcicella aurantiaca</name>
    <dbReference type="NCBI Taxonomy" id="591202"/>
    <lineage>
        <taxon>Bacteria</taxon>
        <taxon>Pseudomonadati</taxon>
        <taxon>Bacteroidota</taxon>
        <taxon>Cytophagia</taxon>
        <taxon>Cytophagales</taxon>
        <taxon>Flectobacillaceae</taxon>
        <taxon>Arcicella</taxon>
    </lineage>
</organism>
<dbReference type="SMART" id="SM00850">
    <property type="entry name" value="LytTR"/>
    <property type="match status" value="1"/>
</dbReference>
<dbReference type="Proteomes" id="UP000245489">
    <property type="component" value="Unassembled WGS sequence"/>
</dbReference>
<gene>
    <name evidence="2" type="ORF">LV89_01320</name>
</gene>
<dbReference type="EMBL" id="QGGO01000005">
    <property type="protein sequence ID" value="PWK27913.1"/>
    <property type="molecule type" value="Genomic_DNA"/>
</dbReference>
<dbReference type="AlphaFoldDB" id="A0A316EF09"/>